<evidence type="ECO:0000256" key="6">
    <source>
        <dbReference type="ARBA" id="ARBA00022989"/>
    </source>
</evidence>
<evidence type="ECO:0000256" key="11">
    <source>
        <dbReference type="ARBA" id="ARBA00023180"/>
    </source>
</evidence>
<feature type="chain" id="PRO_5025693653" evidence="15">
    <location>
        <begin position="23"/>
        <end position="520"/>
    </location>
</feature>
<dbReference type="PRINTS" id="PR01279">
    <property type="entry name" value="CRFRECEPTOR"/>
</dbReference>
<evidence type="ECO:0000256" key="1">
    <source>
        <dbReference type="ARBA" id="ARBA00004651"/>
    </source>
</evidence>
<dbReference type="EMBL" id="VIIS01002025">
    <property type="protein sequence ID" value="KAF0289547.1"/>
    <property type="molecule type" value="Genomic_DNA"/>
</dbReference>
<dbReference type="InterPro" id="IPR001879">
    <property type="entry name" value="GPCR_2_extracellular_dom"/>
</dbReference>
<evidence type="ECO:0000256" key="13">
    <source>
        <dbReference type="SAM" id="MobiDB-lite"/>
    </source>
</evidence>
<dbReference type="PROSITE" id="PS00649">
    <property type="entry name" value="G_PROTEIN_RECEP_F2_1"/>
    <property type="match status" value="1"/>
</dbReference>
<evidence type="ECO:0000259" key="17">
    <source>
        <dbReference type="PROSITE" id="PS50261"/>
    </source>
</evidence>
<feature type="signal peptide" evidence="15">
    <location>
        <begin position="1"/>
        <end position="22"/>
    </location>
</feature>
<feature type="transmembrane region" description="Helical" evidence="14">
    <location>
        <begin position="244"/>
        <end position="261"/>
    </location>
</feature>
<dbReference type="Gene3D" id="1.20.1070.10">
    <property type="entry name" value="Rhodopsin 7-helix transmembrane proteins"/>
    <property type="match status" value="1"/>
</dbReference>
<keyword evidence="4 14" id="KW-0812">Transmembrane</keyword>
<evidence type="ECO:0000256" key="9">
    <source>
        <dbReference type="ARBA" id="ARBA00023157"/>
    </source>
</evidence>
<keyword evidence="19" id="KW-1185">Reference proteome</keyword>
<dbReference type="Proteomes" id="UP000440578">
    <property type="component" value="Unassembled WGS sequence"/>
</dbReference>
<reference evidence="18 19" key="1">
    <citation type="submission" date="2019-07" db="EMBL/GenBank/DDBJ databases">
        <title>Draft genome assembly of a fouling barnacle, Amphibalanus amphitrite (Darwin, 1854): The first reference genome for Thecostraca.</title>
        <authorList>
            <person name="Kim W."/>
        </authorList>
    </citation>
    <scope>NUCLEOTIDE SEQUENCE [LARGE SCALE GENOMIC DNA]</scope>
    <source>
        <strain evidence="18">SNU_AA5</strain>
        <tissue evidence="18">Soma without cirri and trophi</tissue>
    </source>
</reference>
<dbReference type="PROSITE" id="PS00650">
    <property type="entry name" value="G_PROTEIN_RECEP_F2_2"/>
    <property type="match status" value="1"/>
</dbReference>
<evidence type="ECO:0000256" key="2">
    <source>
        <dbReference type="ARBA" id="ARBA00005314"/>
    </source>
</evidence>
<evidence type="ECO:0000256" key="15">
    <source>
        <dbReference type="SAM" id="SignalP"/>
    </source>
</evidence>
<dbReference type="Gene3D" id="4.10.1240.10">
    <property type="entry name" value="GPCR, family 2, extracellular hormone receptor domain"/>
    <property type="match status" value="1"/>
</dbReference>
<evidence type="ECO:0000256" key="4">
    <source>
        <dbReference type="ARBA" id="ARBA00022692"/>
    </source>
</evidence>
<dbReference type="InterPro" id="IPR017983">
    <property type="entry name" value="GPCR_2_secretin-like_CS"/>
</dbReference>
<evidence type="ECO:0000256" key="14">
    <source>
        <dbReference type="SAM" id="Phobius"/>
    </source>
</evidence>
<evidence type="ECO:0000256" key="10">
    <source>
        <dbReference type="ARBA" id="ARBA00023170"/>
    </source>
</evidence>
<dbReference type="PRINTS" id="PR00249">
    <property type="entry name" value="GPCRSECRETIN"/>
</dbReference>
<keyword evidence="6 14" id="KW-1133">Transmembrane helix</keyword>
<evidence type="ECO:0000313" key="19">
    <source>
        <dbReference type="Proteomes" id="UP000440578"/>
    </source>
</evidence>
<keyword evidence="7" id="KW-0297">G-protein coupled receptor</keyword>
<keyword evidence="5 15" id="KW-0732">Signal</keyword>
<comment type="subcellular location">
    <subcellularLocation>
        <location evidence="1">Cell membrane</location>
        <topology evidence="1">Multi-pass membrane protein</topology>
    </subcellularLocation>
</comment>
<name>A0A6A4V058_AMPAM</name>
<keyword evidence="8 14" id="KW-0472">Membrane</keyword>
<dbReference type="InterPro" id="IPR036445">
    <property type="entry name" value="GPCR_2_extracell_dom_sf"/>
</dbReference>
<dbReference type="PROSITE" id="PS50261">
    <property type="entry name" value="G_PROTEIN_RECEP_F2_4"/>
    <property type="match status" value="1"/>
</dbReference>
<feature type="transmembrane region" description="Helical" evidence="14">
    <location>
        <begin position="420"/>
        <end position="442"/>
    </location>
</feature>
<dbReference type="AlphaFoldDB" id="A0A6A4V058"/>
<dbReference type="InterPro" id="IPR050332">
    <property type="entry name" value="GPCR_2"/>
</dbReference>
<evidence type="ECO:0000256" key="7">
    <source>
        <dbReference type="ARBA" id="ARBA00023040"/>
    </source>
</evidence>
<accession>A0A6A4V058</accession>
<dbReference type="GO" id="GO:0007166">
    <property type="term" value="P:cell surface receptor signaling pathway"/>
    <property type="evidence" value="ECO:0007669"/>
    <property type="project" value="InterPro"/>
</dbReference>
<dbReference type="OrthoDB" id="6022368at2759"/>
<feature type="region of interest" description="Disordered" evidence="13">
    <location>
        <begin position="501"/>
        <end position="520"/>
    </location>
</feature>
<dbReference type="InterPro" id="IPR017981">
    <property type="entry name" value="GPCR_2-like_7TM"/>
</dbReference>
<dbReference type="InterPro" id="IPR000832">
    <property type="entry name" value="GPCR_2_secretin-like"/>
</dbReference>
<sequence length="520" mass="57430">MSMLPPPALLLLLALCGAPAAAFTTPPPSDGGQLTDELQLPDDLQLSEEDLQLLQLPDHQLDVLLQQLQAADPANGSRWSAAATTSERRRQCDEQGAGPPPPNHCRLTWDEALCWPESPPGTLVLLPCFKEFRGIIYPKGGNNTASRYCHVNGTWDATANYSDCIPLFSEVLPPPDEFRRSEYTSIIYLIGYSLSLASLTVATAIFAYCRDLRCLRNTIHANLFITYILTDSLWIITLSMELGVGHPTFTCVIAVLLHYCLVATFFWMFVEGVPLLVMITWALVKVRTSEPAGRLAAGGSPQLESLISDTGAANTMADGWSVAPVLDEQGGYSTQCRWLSSSHWDWIYLAPALLVLSFNIIFLMRIMWVLITKLRSTNSAETQQYKKATKALLVLLPLLGVTYILVLAPPTDYGMLETVFAYLQAVLISTQGLAVALIYCFFNSEVRASLRTHYRRWNMERSMAEFSGISHRQEGFPSSRRRSSATEMTYTVTEAGGQGCGRLRRASGNSQAGREQLATV</sequence>
<dbReference type="Pfam" id="PF02793">
    <property type="entry name" value="HRM"/>
    <property type="match status" value="1"/>
</dbReference>
<evidence type="ECO:0000256" key="8">
    <source>
        <dbReference type="ARBA" id="ARBA00023136"/>
    </source>
</evidence>
<dbReference type="PANTHER" id="PTHR45620">
    <property type="entry name" value="PDF RECEPTOR-LIKE PROTEIN-RELATED"/>
    <property type="match status" value="1"/>
</dbReference>
<dbReference type="GO" id="GO:0008528">
    <property type="term" value="F:G protein-coupled peptide receptor activity"/>
    <property type="evidence" value="ECO:0007669"/>
    <property type="project" value="TreeGrafter"/>
</dbReference>
<dbReference type="SMART" id="SM00008">
    <property type="entry name" value="HormR"/>
    <property type="match status" value="1"/>
</dbReference>
<feature type="transmembrane region" description="Helical" evidence="14">
    <location>
        <begin position="186"/>
        <end position="209"/>
    </location>
</feature>
<keyword evidence="3" id="KW-1003">Cell membrane</keyword>
<comment type="similarity">
    <text evidence="2">Belongs to the G-protein coupled receptor 2 family.</text>
</comment>
<evidence type="ECO:0000259" key="16">
    <source>
        <dbReference type="PROSITE" id="PS50227"/>
    </source>
</evidence>
<feature type="domain" description="G-protein coupled receptors family 2 profile 1" evidence="16">
    <location>
        <begin position="91"/>
        <end position="164"/>
    </location>
</feature>
<dbReference type="SUPFAM" id="SSF111418">
    <property type="entry name" value="Hormone receptor domain"/>
    <property type="match status" value="1"/>
</dbReference>
<keyword evidence="10 18" id="KW-0675">Receptor</keyword>
<dbReference type="GO" id="GO:0017046">
    <property type="term" value="F:peptide hormone binding"/>
    <property type="evidence" value="ECO:0007669"/>
    <property type="project" value="TreeGrafter"/>
</dbReference>
<dbReference type="PANTHER" id="PTHR45620:SF15">
    <property type="entry name" value="DIURETIC HORMONE 44 RECEPTOR 1-RELATED"/>
    <property type="match status" value="1"/>
</dbReference>
<organism evidence="18 19">
    <name type="scientific">Amphibalanus amphitrite</name>
    <name type="common">Striped barnacle</name>
    <name type="synonym">Balanus amphitrite</name>
    <dbReference type="NCBI Taxonomy" id="1232801"/>
    <lineage>
        <taxon>Eukaryota</taxon>
        <taxon>Metazoa</taxon>
        <taxon>Ecdysozoa</taxon>
        <taxon>Arthropoda</taxon>
        <taxon>Crustacea</taxon>
        <taxon>Multicrustacea</taxon>
        <taxon>Cirripedia</taxon>
        <taxon>Thoracica</taxon>
        <taxon>Thoracicalcarea</taxon>
        <taxon>Balanomorpha</taxon>
        <taxon>Balanoidea</taxon>
        <taxon>Balanidae</taxon>
        <taxon>Amphibalaninae</taxon>
        <taxon>Amphibalanus</taxon>
    </lineage>
</organism>
<gene>
    <name evidence="18" type="primary">DIHR_0</name>
    <name evidence="18" type="ORF">FJT64_012196</name>
</gene>
<evidence type="ECO:0000256" key="5">
    <source>
        <dbReference type="ARBA" id="ARBA00022729"/>
    </source>
</evidence>
<feature type="compositionally biased region" description="Polar residues" evidence="13">
    <location>
        <begin position="507"/>
        <end position="520"/>
    </location>
</feature>
<keyword evidence="12" id="KW-0807">Transducer</keyword>
<comment type="caution">
    <text evidence="18">The sequence shown here is derived from an EMBL/GenBank/DDBJ whole genome shotgun (WGS) entry which is preliminary data.</text>
</comment>
<feature type="transmembrane region" description="Helical" evidence="14">
    <location>
        <begin position="346"/>
        <end position="371"/>
    </location>
</feature>
<proteinExistence type="inferred from homology"/>
<evidence type="ECO:0000256" key="3">
    <source>
        <dbReference type="ARBA" id="ARBA00022475"/>
    </source>
</evidence>
<evidence type="ECO:0000256" key="12">
    <source>
        <dbReference type="ARBA" id="ARBA00023224"/>
    </source>
</evidence>
<keyword evidence="11" id="KW-0325">Glycoprotein</keyword>
<dbReference type="PROSITE" id="PS50227">
    <property type="entry name" value="G_PROTEIN_RECEP_F2_3"/>
    <property type="match status" value="1"/>
</dbReference>
<dbReference type="GO" id="GO:0007188">
    <property type="term" value="P:adenylate cyclase-modulating G protein-coupled receptor signaling pathway"/>
    <property type="evidence" value="ECO:0007669"/>
    <property type="project" value="TreeGrafter"/>
</dbReference>
<feature type="domain" description="G-protein coupled receptors family 2 profile 2" evidence="17">
    <location>
        <begin position="184"/>
        <end position="443"/>
    </location>
</feature>
<dbReference type="Pfam" id="PF00002">
    <property type="entry name" value="7tm_2"/>
    <property type="match status" value="1"/>
</dbReference>
<evidence type="ECO:0000313" key="18">
    <source>
        <dbReference type="EMBL" id="KAF0289547.1"/>
    </source>
</evidence>
<feature type="region of interest" description="Disordered" evidence="13">
    <location>
        <begin position="75"/>
        <end position="103"/>
    </location>
</feature>
<dbReference type="InterPro" id="IPR003051">
    <property type="entry name" value="GPCR_2_CRF_rcpt"/>
</dbReference>
<feature type="transmembrane region" description="Helical" evidence="14">
    <location>
        <begin position="391"/>
        <end position="408"/>
    </location>
</feature>
<dbReference type="GO" id="GO:0005886">
    <property type="term" value="C:plasma membrane"/>
    <property type="evidence" value="ECO:0007669"/>
    <property type="project" value="UniProtKB-SubCell"/>
</dbReference>
<protein>
    <submittedName>
        <fullName evidence="18">Diuretic hormone receptor</fullName>
    </submittedName>
</protein>
<keyword evidence="9" id="KW-1015">Disulfide bond</keyword>